<dbReference type="AlphaFoldDB" id="A0A6B0BLK1"/>
<name>A0A6B0BLK1_STAAU</name>
<comment type="caution">
    <text evidence="3">The sequence shown here is derived from an EMBL/GenBank/DDBJ whole genome shotgun (WGS) entry which is preliminary data.</text>
</comment>
<dbReference type="Proteomes" id="UP000433366">
    <property type="component" value="Unassembled WGS sequence"/>
</dbReference>
<protein>
    <recommendedName>
        <fullName evidence="1">Histidine kinase/HSP90-like ATPase domain-containing protein</fullName>
    </recommendedName>
</protein>
<dbReference type="EMBL" id="WPRH01000218">
    <property type="protein sequence ID" value="MVI54846.1"/>
    <property type="molecule type" value="Genomic_DNA"/>
</dbReference>
<feature type="domain" description="Histidine kinase/HSP90-like ATPase" evidence="1">
    <location>
        <begin position="1"/>
        <end position="34"/>
    </location>
</feature>
<evidence type="ECO:0000313" key="3">
    <source>
        <dbReference type="EMBL" id="MVI57390.1"/>
    </source>
</evidence>
<evidence type="ECO:0000259" key="1">
    <source>
        <dbReference type="Pfam" id="PF02518"/>
    </source>
</evidence>
<dbReference type="EMBL" id="WPRH01000886">
    <property type="protein sequence ID" value="MVI57390.1"/>
    <property type="molecule type" value="Genomic_DNA"/>
</dbReference>
<proteinExistence type="predicted"/>
<dbReference type="InterPro" id="IPR003594">
    <property type="entry name" value="HATPase_dom"/>
</dbReference>
<gene>
    <name evidence="2" type="ORF">GO793_03105</name>
    <name evidence="3" type="ORF">GO793_16240</name>
</gene>
<sequence>LFICKMIIEEHGGSIDVKSELGKGTTFIIKLPKPE</sequence>
<dbReference type="Pfam" id="PF02518">
    <property type="entry name" value="HATPase_c"/>
    <property type="match status" value="1"/>
</dbReference>
<organism evidence="3 4">
    <name type="scientific">Staphylococcus aureus</name>
    <dbReference type="NCBI Taxonomy" id="1280"/>
    <lineage>
        <taxon>Bacteria</taxon>
        <taxon>Bacillati</taxon>
        <taxon>Bacillota</taxon>
        <taxon>Bacilli</taxon>
        <taxon>Bacillales</taxon>
        <taxon>Staphylococcaceae</taxon>
        <taxon>Staphylococcus</taxon>
    </lineage>
</organism>
<evidence type="ECO:0000313" key="2">
    <source>
        <dbReference type="EMBL" id="MVI54846.1"/>
    </source>
</evidence>
<reference evidence="3 4" key="1">
    <citation type="submission" date="2019-11" db="EMBL/GenBank/DDBJ databases">
        <title>Implementation of targeted gown and glove precautions to prevent Staphylococcus aureus acquisition in community-based nursing homes.</title>
        <authorList>
            <person name="Stine O.C."/>
        </authorList>
    </citation>
    <scope>NUCLEOTIDE SEQUENCE [LARGE SCALE GENOMIC DNA]</scope>
    <source>
        <strain evidence="3 4">S_4031.LGMP.AI</strain>
    </source>
</reference>
<dbReference type="InterPro" id="IPR036890">
    <property type="entry name" value="HATPase_C_sf"/>
</dbReference>
<dbReference type="SUPFAM" id="SSF55874">
    <property type="entry name" value="ATPase domain of HSP90 chaperone/DNA topoisomerase II/histidine kinase"/>
    <property type="match status" value="1"/>
</dbReference>
<accession>A0A6B0BLK1</accession>
<feature type="non-terminal residue" evidence="3">
    <location>
        <position position="1"/>
    </location>
</feature>
<evidence type="ECO:0000313" key="4">
    <source>
        <dbReference type="Proteomes" id="UP000433366"/>
    </source>
</evidence>
<dbReference type="Gene3D" id="3.30.565.10">
    <property type="entry name" value="Histidine kinase-like ATPase, C-terminal domain"/>
    <property type="match status" value="1"/>
</dbReference>